<evidence type="ECO:0000313" key="9">
    <source>
        <dbReference type="EMBL" id="QBY55577.1"/>
    </source>
</evidence>
<evidence type="ECO:0000256" key="6">
    <source>
        <dbReference type="ARBA" id="ARBA00049442"/>
    </source>
</evidence>
<evidence type="ECO:0000259" key="7">
    <source>
        <dbReference type="Pfam" id="PF01488"/>
    </source>
</evidence>
<geneLocation type="plasmid" evidence="9">
    <name>unnamed1</name>
</geneLocation>
<evidence type="ECO:0000256" key="3">
    <source>
        <dbReference type="ARBA" id="ARBA00022857"/>
    </source>
</evidence>
<dbReference type="GO" id="GO:0004764">
    <property type="term" value="F:shikimate 3-dehydrogenase (NADP+) activity"/>
    <property type="evidence" value="ECO:0007669"/>
    <property type="project" value="UniProtKB-EC"/>
</dbReference>
<dbReference type="RefSeq" id="WP_135706816.1">
    <property type="nucleotide sequence ID" value="NZ_CP038636.1"/>
</dbReference>
<dbReference type="EC" id="1.1.1.25" evidence="2"/>
<dbReference type="UniPathway" id="UPA00053">
    <property type="reaction ID" value="UER00087"/>
</dbReference>
<keyword evidence="4" id="KW-0560">Oxidoreductase</keyword>
<evidence type="ECO:0000313" key="10">
    <source>
        <dbReference type="Proteomes" id="UP000295294"/>
    </source>
</evidence>
<dbReference type="AlphaFoldDB" id="A0A4P7LSB0"/>
<dbReference type="InterPro" id="IPR046346">
    <property type="entry name" value="Aminoacid_DH-like_N_sf"/>
</dbReference>
<dbReference type="GO" id="GO:0019632">
    <property type="term" value="P:shikimate metabolic process"/>
    <property type="evidence" value="ECO:0007669"/>
    <property type="project" value="TreeGrafter"/>
</dbReference>
<dbReference type="InterPro" id="IPR036291">
    <property type="entry name" value="NAD(P)-bd_dom_sf"/>
</dbReference>
<dbReference type="EMBL" id="CP038636">
    <property type="protein sequence ID" value="QBY55577.1"/>
    <property type="molecule type" value="Genomic_DNA"/>
</dbReference>
<dbReference type="GO" id="GO:0005829">
    <property type="term" value="C:cytosol"/>
    <property type="evidence" value="ECO:0007669"/>
    <property type="project" value="TreeGrafter"/>
</dbReference>
<dbReference type="KEGG" id="cox:E0W60_31735"/>
<evidence type="ECO:0000259" key="8">
    <source>
        <dbReference type="Pfam" id="PF08501"/>
    </source>
</evidence>
<dbReference type="InterPro" id="IPR013708">
    <property type="entry name" value="Shikimate_DH-bd_N"/>
</dbReference>
<dbReference type="Gene3D" id="3.40.50.720">
    <property type="entry name" value="NAD(P)-binding Rossmann-like Domain"/>
    <property type="match status" value="1"/>
</dbReference>
<feature type="domain" description="Shikimate dehydrogenase substrate binding N-terminal" evidence="8">
    <location>
        <begin position="21"/>
        <end position="104"/>
    </location>
</feature>
<sequence>MQPPDLQPRAAINGHTRIIVILAYPTHHVRTPSFFNAYMAETGTNAVLVPWQVAPAQLADAVRGLREVENLAGLIVTVPHKQAIAGLCDELEGIAADLHVCNVVRRTADGRLIGAMYDGIGFVEGMRNNQIDPAGKRTLLLGAGGAATAVAAALLDASVAQLTVANRTRAKAEELAALLRARRPGAAVQAAASLEGDWDLVVNGTSLGLKPDDPLPLDPALLRPGTIVAEVIMQPVETALLIAARQRGCRVHRGEHMVTSQIRLLADFLLSATPAQ</sequence>
<dbReference type="Proteomes" id="UP000295294">
    <property type="component" value="Plasmid unnamed1"/>
</dbReference>
<evidence type="ECO:0000256" key="1">
    <source>
        <dbReference type="ARBA" id="ARBA00004871"/>
    </source>
</evidence>
<dbReference type="SUPFAM" id="SSF53223">
    <property type="entry name" value="Aminoacid dehydrogenase-like, N-terminal domain"/>
    <property type="match status" value="1"/>
</dbReference>
<evidence type="ECO:0000256" key="5">
    <source>
        <dbReference type="ARBA" id="ARBA00023141"/>
    </source>
</evidence>
<proteinExistence type="predicted"/>
<protein>
    <recommendedName>
        <fullName evidence="2">shikimate dehydrogenase (NADP(+))</fullName>
        <ecNumber evidence="2">1.1.1.25</ecNumber>
    </recommendedName>
</protein>
<feature type="domain" description="Quinate/shikimate 5-dehydrogenase/glutamyl-tRNA reductase" evidence="7">
    <location>
        <begin position="134"/>
        <end position="181"/>
    </location>
</feature>
<dbReference type="PANTHER" id="PTHR21089:SF1">
    <property type="entry name" value="BIFUNCTIONAL 3-DEHYDROQUINATE DEHYDRATASE_SHIKIMATE DEHYDROGENASE, CHLOROPLASTIC"/>
    <property type="match status" value="1"/>
</dbReference>
<dbReference type="GO" id="GO:0050661">
    <property type="term" value="F:NADP binding"/>
    <property type="evidence" value="ECO:0007669"/>
    <property type="project" value="TreeGrafter"/>
</dbReference>
<dbReference type="PANTHER" id="PTHR21089">
    <property type="entry name" value="SHIKIMATE DEHYDROGENASE"/>
    <property type="match status" value="1"/>
</dbReference>
<dbReference type="Gene3D" id="3.40.50.10860">
    <property type="entry name" value="Leucine Dehydrogenase, chain A, domain 1"/>
    <property type="match status" value="1"/>
</dbReference>
<keyword evidence="9" id="KW-0614">Plasmid</keyword>
<keyword evidence="3" id="KW-0521">NADP</keyword>
<keyword evidence="5" id="KW-0028">Amino-acid biosynthesis</keyword>
<comment type="catalytic activity">
    <reaction evidence="6">
        <text>shikimate + NADP(+) = 3-dehydroshikimate + NADPH + H(+)</text>
        <dbReference type="Rhea" id="RHEA:17737"/>
        <dbReference type="ChEBI" id="CHEBI:15378"/>
        <dbReference type="ChEBI" id="CHEBI:16630"/>
        <dbReference type="ChEBI" id="CHEBI:36208"/>
        <dbReference type="ChEBI" id="CHEBI:57783"/>
        <dbReference type="ChEBI" id="CHEBI:58349"/>
        <dbReference type="EC" id="1.1.1.25"/>
    </reaction>
</comment>
<keyword evidence="5" id="KW-0057">Aromatic amino acid biosynthesis</keyword>
<dbReference type="InterPro" id="IPR006151">
    <property type="entry name" value="Shikm_DH/Glu-tRNA_Rdtase"/>
</dbReference>
<accession>A0A4P7LSB0</accession>
<dbReference type="Pfam" id="PF01488">
    <property type="entry name" value="Shikimate_DH"/>
    <property type="match status" value="1"/>
</dbReference>
<name>A0A4P7LSB0_9BURK</name>
<organism evidence="9 10">
    <name type="scientific">Cupriavidus oxalaticus</name>
    <dbReference type="NCBI Taxonomy" id="96344"/>
    <lineage>
        <taxon>Bacteria</taxon>
        <taxon>Pseudomonadati</taxon>
        <taxon>Pseudomonadota</taxon>
        <taxon>Betaproteobacteria</taxon>
        <taxon>Burkholderiales</taxon>
        <taxon>Burkholderiaceae</taxon>
        <taxon>Cupriavidus</taxon>
    </lineage>
</organism>
<gene>
    <name evidence="9" type="ORF">E0W60_31735</name>
</gene>
<evidence type="ECO:0000256" key="2">
    <source>
        <dbReference type="ARBA" id="ARBA00012962"/>
    </source>
</evidence>
<dbReference type="Pfam" id="PF08501">
    <property type="entry name" value="Shikimate_dh_N"/>
    <property type="match status" value="1"/>
</dbReference>
<comment type="pathway">
    <text evidence="1">Metabolic intermediate biosynthesis; chorismate biosynthesis; chorismate from D-erythrose 4-phosphate and phosphoenolpyruvate: step 4/7.</text>
</comment>
<evidence type="ECO:0000256" key="4">
    <source>
        <dbReference type="ARBA" id="ARBA00023002"/>
    </source>
</evidence>
<dbReference type="InterPro" id="IPR022893">
    <property type="entry name" value="Shikimate_DH_fam"/>
</dbReference>
<dbReference type="SUPFAM" id="SSF51735">
    <property type="entry name" value="NAD(P)-binding Rossmann-fold domains"/>
    <property type="match status" value="1"/>
</dbReference>
<dbReference type="OrthoDB" id="3609723at2"/>
<dbReference type="GO" id="GO:0009423">
    <property type="term" value="P:chorismate biosynthetic process"/>
    <property type="evidence" value="ECO:0007669"/>
    <property type="project" value="UniProtKB-UniPathway"/>
</dbReference>
<dbReference type="GO" id="GO:0009073">
    <property type="term" value="P:aromatic amino acid family biosynthetic process"/>
    <property type="evidence" value="ECO:0007669"/>
    <property type="project" value="UniProtKB-KW"/>
</dbReference>
<reference evidence="9 10" key="1">
    <citation type="submission" date="2019-03" db="EMBL/GenBank/DDBJ databases">
        <title>Efficiently degradation of phenoxyalkanoic acid herbicides by Cupriavidus oxalaticus strain X32.</title>
        <authorList>
            <person name="Sheng X."/>
        </authorList>
    </citation>
    <scope>NUCLEOTIDE SEQUENCE [LARGE SCALE GENOMIC DNA]</scope>
    <source>
        <strain evidence="9 10">X32</strain>
        <plasmid evidence="9 10">unnamed1</plasmid>
    </source>
</reference>